<feature type="domain" description="VOC" evidence="1">
    <location>
        <begin position="3"/>
        <end position="118"/>
    </location>
</feature>
<reference evidence="2" key="1">
    <citation type="submission" date="2020-05" db="EMBL/GenBank/DDBJ databases">
        <authorList>
            <person name="Chiriac C."/>
            <person name="Salcher M."/>
            <person name="Ghai R."/>
            <person name="Kavagutti S V."/>
        </authorList>
    </citation>
    <scope>NUCLEOTIDE SEQUENCE</scope>
</reference>
<dbReference type="Gene3D" id="3.10.180.10">
    <property type="entry name" value="2,3-Dihydroxybiphenyl 1,2-Dioxygenase, domain 1"/>
    <property type="match status" value="1"/>
</dbReference>
<dbReference type="InterPro" id="IPR004360">
    <property type="entry name" value="Glyas_Fos-R_dOase_dom"/>
</dbReference>
<dbReference type="PANTHER" id="PTHR35006:SF2">
    <property type="entry name" value="GLYOXALASE FAMILY PROTEIN (AFU_ORTHOLOGUE AFUA_5G14830)"/>
    <property type="match status" value="1"/>
</dbReference>
<dbReference type="PROSITE" id="PS51819">
    <property type="entry name" value="VOC"/>
    <property type="match status" value="1"/>
</dbReference>
<evidence type="ECO:0000313" key="2">
    <source>
        <dbReference type="EMBL" id="CAB4924759.1"/>
    </source>
</evidence>
<dbReference type="InterPro" id="IPR029068">
    <property type="entry name" value="Glyas_Bleomycin-R_OHBP_Dase"/>
</dbReference>
<dbReference type="CDD" id="cd07262">
    <property type="entry name" value="VOC_like"/>
    <property type="match status" value="1"/>
</dbReference>
<protein>
    <submittedName>
        <fullName evidence="2">Unannotated protein</fullName>
    </submittedName>
</protein>
<sequence length="121" mass="12582">MSALDHVSLGVSDLAASRTFYEAALAPLGITTLMELPDRILMGAGRPFLVLVERTPTRDAHVAFTAADNATCDAFHAAALAAGGVDNGAPGPRPQYHPGYYAAFALDPDGNNIEAVHLAAH</sequence>
<organism evidence="2">
    <name type="scientific">freshwater metagenome</name>
    <dbReference type="NCBI Taxonomy" id="449393"/>
    <lineage>
        <taxon>unclassified sequences</taxon>
        <taxon>metagenomes</taxon>
        <taxon>ecological metagenomes</taxon>
    </lineage>
</organism>
<dbReference type="EMBL" id="CAFBMX010000003">
    <property type="protein sequence ID" value="CAB4924759.1"/>
    <property type="molecule type" value="Genomic_DNA"/>
</dbReference>
<evidence type="ECO:0000259" key="1">
    <source>
        <dbReference type="PROSITE" id="PS51819"/>
    </source>
</evidence>
<dbReference type="Pfam" id="PF00903">
    <property type="entry name" value="Glyoxalase"/>
    <property type="match status" value="1"/>
</dbReference>
<gene>
    <name evidence="2" type="ORF">UFOPK3674_00776</name>
</gene>
<proteinExistence type="predicted"/>
<dbReference type="SUPFAM" id="SSF54593">
    <property type="entry name" value="Glyoxalase/Bleomycin resistance protein/Dihydroxybiphenyl dioxygenase"/>
    <property type="match status" value="1"/>
</dbReference>
<dbReference type="AlphaFoldDB" id="A0A6J7I1Z3"/>
<name>A0A6J7I1Z3_9ZZZZ</name>
<dbReference type="PANTHER" id="PTHR35006">
    <property type="entry name" value="GLYOXALASE FAMILY PROTEIN (AFU_ORTHOLOGUE AFUA_5G14830)"/>
    <property type="match status" value="1"/>
</dbReference>
<dbReference type="InterPro" id="IPR037523">
    <property type="entry name" value="VOC_core"/>
</dbReference>
<accession>A0A6J7I1Z3</accession>